<feature type="chain" id="PRO_5043956531" description="Cilia- and flagella-associated protein 45" evidence="9">
    <location>
        <begin position="18"/>
        <end position="575"/>
    </location>
</feature>
<feature type="coiled-coil region" evidence="8">
    <location>
        <begin position="457"/>
        <end position="516"/>
    </location>
</feature>
<dbReference type="AlphaFoldDB" id="A0AAV9SMR0"/>
<evidence type="ECO:0000313" key="11">
    <source>
        <dbReference type="EMBL" id="KAK5622595.1"/>
    </source>
</evidence>
<gene>
    <name evidence="11" type="ORF">CRENBAI_000809</name>
</gene>
<feature type="signal peptide" evidence="9">
    <location>
        <begin position="1"/>
        <end position="17"/>
    </location>
</feature>
<dbReference type="Pfam" id="PF13868">
    <property type="entry name" value="TPH"/>
    <property type="match status" value="1"/>
</dbReference>
<accession>A0AAV9SMR0</accession>
<evidence type="ECO:0000256" key="5">
    <source>
        <dbReference type="ARBA" id="ARBA00023273"/>
    </source>
</evidence>
<dbReference type="PANTHER" id="PTHR15504">
    <property type="entry name" value="NASOPHARYNGEAL EPITHELIUM SPECIFIC PROTEIN 1"/>
    <property type="match status" value="1"/>
</dbReference>
<dbReference type="InterPro" id="IPR033253">
    <property type="entry name" value="CFAP45"/>
</dbReference>
<dbReference type="GO" id="GO:0031514">
    <property type="term" value="C:motile cilium"/>
    <property type="evidence" value="ECO:0007669"/>
    <property type="project" value="UniProtKB-SubCell"/>
</dbReference>
<dbReference type="Proteomes" id="UP001311232">
    <property type="component" value="Unassembled WGS sequence"/>
</dbReference>
<evidence type="ECO:0000256" key="7">
    <source>
        <dbReference type="ARBA" id="ARBA00034142"/>
    </source>
</evidence>
<evidence type="ECO:0000256" key="1">
    <source>
        <dbReference type="ARBA" id="ARBA00004230"/>
    </source>
</evidence>
<keyword evidence="9" id="KW-0732">Signal</keyword>
<keyword evidence="4" id="KW-0969">Cilium</keyword>
<comment type="similarity">
    <text evidence="6">Belongs to the CFAP45 family.</text>
</comment>
<comment type="caution">
    <text evidence="11">The sequence shown here is derived from an EMBL/GenBank/DDBJ whole genome shotgun (WGS) entry which is preliminary data.</text>
</comment>
<keyword evidence="2" id="KW-0282">Flagellum</keyword>
<evidence type="ECO:0000256" key="8">
    <source>
        <dbReference type="SAM" id="Coils"/>
    </source>
</evidence>
<evidence type="ECO:0000259" key="10">
    <source>
        <dbReference type="Pfam" id="PF13868"/>
    </source>
</evidence>
<evidence type="ECO:0000256" key="6">
    <source>
        <dbReference type="ARBA" id="ARBA00034116"/>
    </source>
</evidence>
<dbReference type="EMBL" id="JAHHUM010000097">
    <property type="protein sequence ID" value="KAK5622595.1"/>
    <property type="molecule type" value="Genomic_DNA"/>
</dbReference>
<evidence type="ECO:0000256" key="2">
    <source>
        <dbReference type="ARBA" id="ARBA00022846"/>
    </source>
</evidence>
<keyword evidence="3 8" id="KW-0175">Coiled coil</keyword>
<evidence type="ECO:0000256" key="9">
    <source>
        <dbReference type="SAM" id="SignalP"/>
    </source>
</evidence>
<keyword evidence="12" id="KW-1185">Reference proteome</keyword>
<dbReference type="PANTHER" id="PTHR15504:SF0">
    <property type="entry name" value="CILIA- AND FLAGELLA-ASSOCIATED PROTEIN 45"/>
    <property type="match status" value="1"/>
</dbReference>
<keyword evidence="5" id="KW-0966">Cell projection</keyword>
<sequence>MACEVLLGNLLSLFSDAVCPCDGVIQGVLRLECVIIYQSPIVPAQQGDTPIHFQVFWDEILSWQVPHVGPKIPGEGDIHKTLNMQNNSQAKESNKEHETIQIITKDLIRTIRIPRKDCSRESIVLPSSEFKRIISESQISVKEERDALKQAHKKQKEEKTKAAEVRKHQLQDIDLSRKQNPALTELELDAQKRAQLIADRASALRMEQEDEVKKLNQLILGAKCQATWDDQIQEKKEIQAKLDEEEKRLDIMMEVERCRALETIKKIDELRKQQRIKGQEQINNQIQQREQEKLIQDTMKQVEKEQIHKDQERMDLEDLKVKEKKRMEQQLMQEEIMRINAEAVRAKEKRLEEEKLADMRTMEYLQKKLEREAEYEAAQKRIKKDKELEIAQLRAQQERAKDYKAEQDEIRARRNQEITDRQWRMKQRELAAKKAHEEATLKAARLEQVKNKEHCLSMEANREKAVLERVLKTQQEALAKDKELKEKQLQKAFRHAETLRQQMKELELSALAKRREKFKEADRLIEEDRQRRMRLSEIKEKKLKELKATGISEKYCSEVERKARKTITDSNTVKV</sequence>
<proteinExistence type="inferred from homology"/>
<reference evidence="11 12" key="1">
    <citation type="submission" date="2021-06" db="EMBL/GenBank/DDBJ databases">
        <authorList>
            <person name="Palmer J.M."/>
        </authorList>
    </citation>
    <scope>NUCLEOTIDE SEQUENCE [LARGE SCALE GENOMIC DNA]</scope>
    <source>
        <strain evidence="11 12">MEX-2019</strain>
        <tissue evidence="11">Muscle</tissue>
    </source>
</reference>
<evidence type="ECO:0000256" key="3">
    <source>
        <dbReference type="ARBA" id="ARBA00023054"/>
    </source>
</evidence>
<organism evidence="11 12">
    <name type="scientific">Crenichthys baileyi</name>
    <name type="common">White River springfish</name>
    <dbReference type="NCBI Taxonomy" id="28760"/>
    <lineage>
        <taxon>Eukaryota</taxon>
        <taxon>Metazoa</taxon>
        <taxon>Chordata</taxon>
        <taxon>Craniata</taxon>
        <taxon>Vertebrata</taxon>
        <taxon>Euteleostomi</taxon>
        <taxon>Actinopterygii</taxon>
        <taxon>Neopterygii</taxon>
        <taxon>Teleostei</taxon>
        <taxon>Neoteleostei</taxon>
        <taxon>Acanthomorphata</taxon>
        <taxon>Ovalentaria</taxon>
        <taxon>Atherinomorphae</taxon>
        <taxon>Cyprinodontiformes</taxon>
        <taxon>Goodeidae</taxon>
        <taxon>Crenichthys</taxon>
    </lineage>
</organism>
<comment type="subcellular location">
    <subcellularLocation>
        <location evidence="1">Cell projection</location>
        <location evidence="1">Cilium</location>
        <location evidence="1">Flagellum</location>
    </subcellularLocation>
</comment>
<evidence type="ECO:0000256" key="4">
    <source>
        <dbReference type="ARBA" id="ARBA00023069"/>
    </source>
</evidence>
<feature type="coiled-coil region" evidence="8">
    <location>
        <begin position="141"/>
        <end position="173"/>
    </location>
</feature>
<evidence type="ECO:0000313" key="12">
    <source>
        <dbReference type="Proteomes" id="UP001311232"/>
    </source>
</evidence>
<dbReference type="InterPro" id="IPR043597">
    <property type="entry name" value="TPH_dom"/>
</dbReference>
<name>A0AAV9SMR0_9TELE</name>
<feature type="coiled-coil region" evidence="8">
    <location>
        <begin position="198"/>
        <end position="255"/>
    </location>
</feature>
<protein>
    <recommendedName>
        <fullName evidence="7">Cilia- and flagella-associated protein 45</fullName>
    </recommendedName>
</protein>
<feature type="domain" description="Trichohyalin-plectin-homology" evidence="10">
    <location>
        <begin position="206"/>
        <end position="550"/>
    </location>
</feature>
<feature type="coiled-coil region" evidence="8">
    <location>
        <begin position="383"/>
        <end position="413"/>
    </location>
</feature>